<dbReference type="InterPro" id="IPR000873">
    <property type="entry name" value="AMP-dep_synth/lig_dom"/>
</dbReference>
<protein>
    <submittedName>
        <fullName evidence="5">O-succinylbenzoate--coa ligase</fullName>
    </submittedName>
</protein>
<feature type="domain" description="AMP-binding enzyme C-terminal" evidence="4">
    <location>
        <begin position="423"/>
        <end position="499"/>
    </location>
</feature>
<dbReference type="InterPro" id="IPR025110">
    <property type="entry name" value="AMP-bd_C"/>
</dbReference>
<sequence length="536" mass="59422">MANSDELLTASAFPMTIAAVWNQRCRQTPQHTFLIQNKQRYSYEDVNQLSEEAGNLLNAYGLVSGDVVAIQLATNVTAIQLFIACFKRGLTILPLNPHLDDEETSSLIKKMAPTVIITKSDGRNSLSFNNQLLNDYNKHIVRLGQTDLQIMTDEHHQTKTIVGNSPAVILCTSGTTGAAKGVMLTNQNILYSELQFNRIYGIQDSDVQVLPSGLYHALGFHHGLISTILAGSTLVLIEHYSPDTLKRAINDYGCTYLVTVPTVIFDIFEWSTRPKSLRFIISGGAPLGYELLRTAWKLAVPVYNIYGLTECVPFVCTSPAYYQMKEGQLTGGYPIDGMSVAILNNQHQKITQTNQEGRIMAKGPVVFSGYYHDQERTDQVLSPDGWLDTGDIGHWNADHALEVDGRSKDIIIRGGENIPAYVVERELQQYPNIKEAAAVGIKDKRLGELIGAFVVLSDPNISVTLQQVKQFLAEHNVVKKIWPERLIIVDKLPKTSSGKAKKRVLIAFLKSHPSSFYRPMHLSSGDDGWGVTSMDA</sequence>
<dbReference type="RefSeq" id="WP_050338206.1">
    <property type="nucleotide sequence ID" value="NZ_AZCU01000016.1"/>
</dbReference>
<dbReference type="Gene3D" id="3.40.50.12780">
    <property type="entry name" value="N-terminal domain of ligase-like"/>
    <property type="match status" value="1"/>
</dbReference>
<keyword evidence="2 5" id="KW-0436">Ligase</keyword>
<evidence type="ECO:0000259" key="3">
    <source>
        <dbReference type="Pfam" id="PF00501"/>
    </source>
</evidence>
<dbReference type="GO" id="GO:0031956">
    <property type="term" value="F:medium-chain fatty acid-CoA ligase activity"/>
    <property type="evidence" value="ECO:0007669"/>
    <property type="project" value="TreeGrafter"/>
</dbReference>
<accession>A0A837R942</accession>
<feature type="domain" description="AMP-dependent synthetase/ligase" evidence="3">
    <location>
        <begin position="23"/>
        <end position="371"/>
    </location>
</feature>
<proteinExistence type="inferred from homology"/>
<reference evidence="5 6" key="1">
    <citation type="journal article" date="2015" name="Genome Announc.">
        <title>Expanding the biotechnology potential of lactobacilli through comparative genomics of 213 strains and associated genera.</title>
        <authorList>
            <person name="Sun Z."/>
            <person name="Harris H.M."/>
            <person name="McCann A."/>
            <person name="Guo C."/>
            <person name="Argimon S."/>
            <person name="Zhang W."/>
            <person name="Yang X."/>
            <person name="Jeffery I.B."/>
            <person name="Cooney J.C."/>
            <person name="Kagawa T.F."/>
            <person name="Liu W."/>
            <person name="Song Y."/>
            <person name="Salvetti E."/>
            <person name="Wrobel A."/>
            <person name="Rasinkangas P."/>
            <person name="Parkhill J."/>
            <person name="Rea M.C."/>
            <person name="O'Sullivan O."/>
            <person name="Ritari J."/>
            <person name="Douillard F.P."/>
            <person name="Paul Ross R."/>
            <person name="Yang R."/>
            <person name="Briner A.E."/>
            <person name="Felis G.E."/>
            <person name="de Vos W.M."/>
            <person name="Barrangou R."/>
            <person name="Klaenhammer T.R."/>
            <person name="Caufield P.W."/>
            <person name="Cui Y."/>
            <person name="Zhang H."/>
            <person name="O'Toole P.W."/>
        </authorList>
    </citation>
    <scope>NUCLEOTIDE SEQUENCE [LARGE SCALE GENOMIC DNA]</scope>
    <source>
        <strain evidence="5 6">DSM 20314</strain>
    </source>
</reference>
<dbReference type="Gene3D" id="3.30.300.30">
    <property type="match status" value="1"/>
</dbReference>
<evidence type="ECO:0000256" key="2">
    <source>
        <dbReference type="ARBA" id="ARBA00022598"/>
    </source>
</evidence>
<dbReference type="SUPFAM" id="SSF56801">
    <property type="entry name" value="Acetyl-CoA synthetase-like"/>
    <property type="match status" value="1"/>
</dbReference>
<evidence type="ECO:0000256" key="1">
    <source>
        <dbReference type="ARBA" id="ARBA00006432"/>
    </source>
</evidence>
<dbReference type="InterPro" id="IPR045851">
    <property type="entry name" value="AMP-bd_C_sf"/>
</dbReference>
<gene>
    <name evidence="5" type="ORF">FD24_GL001038</name>
</gene>
<organism evidence="5 6">
    <name type="scientific">Lactiplantibacillus pentosus DSM 20314</name>
    <dbReference type="NCBI Taxonomy" id="1423791"/>
    <lineage>
        <taxon>Bacteria</taxon>
        <taxon>Bacillati</taxon>
        <taxon>Bacillota</taxon>
        <taxon>Bacilli</taxon>
        <taxon>Lactobacillales</taxon>
        <taxon>Lactobacillaceae</taxon>
        <taxon>Lactiplantibacillus</taxon>
    </lineage>
</organism>
<dbReference type="AlphaFoldDB" id="A0A837R942"/>
<dbReference type="Pfam" id="PF00501">
    <property type="entry name" value="AMP-binding"/>
    <property type="match status" value="1"/>
</dbReference>
<dbReference type="InterPro" id="IPR042099">
    <property type="entry name" value="ANL_N_sf"/>
</dbReference>
<dbReference type="InterPro" id="IPR020845">
    <property type="entry name" value="AMP-binding_CS"/>
</dbReference>
<evidence type="ECO:0000313" key="6">
    <source>
        <dbReference type="Proteomes" id="UP000051020"/>
    </source>
</evidence>
<evidence type="ECO:0000313" key="5">
    <source>
        <dbReference type="EMBL" id="KRK23356.1"/>
    </source>
</evidence>
<dbReference type="PANTHER" id="PTHR43201">
    <property type="entry name" value="ACYL-COA SYNTHETASE"/>
    <property type="match status" value="1"/>
</dbReference>
<dbReference type="GO" id="GO:0006631">
    <property type="term" value="P:fatty acid metabolic process"/>
    <property type="evidence" value="ECO:0007669"/>
    <property type="project" value="TreeGrafter"/>
</dbReference>
<name>A0A837R942_LACPE</name>
<comment type="caution">
    <text evidence="5">The sequence shown here is derived from an EMBL/GenBank/DDBJ whole genome shotgun (WGS) entry which is preliminary data.</text>
</comment>
<comment type="similarity">
    <text evidence="1">Belongs to the ATP-dependent AMP-binding enzyme family.</text>
</comment>
<dbReference type="Pfam" id="PF13193">
    <property type="entry name" value="AMP-binding_C"/>
    <property type="match status" value="1"/>
</dbReference>
<evidence type="ECO:0000259" key="4">
    <source>
        <dbReference type="Pfam" id="PF13193"/>
    </source>
</evidence>
<dbReference type="EMBL" id="AZCU01000016">
    <property type="protein sequence ID" value="KRK23356.1"/>
    <property type="molecule type" value="Genomic_DNA"/>
</dbReference>
<dbReference type="Proteomes" id="UP000051020">
    <property type="component" value="Unassembled WGS sequence"/>
</dbReference>
<dbReference type="PROSITE" id="PS00455">
    <property type="entry name" value="AMP_BINDING"/>
    <property type="match status" value="1"/>
</dbReference>
<dbReference type="PANTHER" id="PTHR43201:SF5">
    <property type="entry name" value="MEDIUM-CHAIN ACYL-COA LIGASE ACSF2, MITOCHONDRIAL"/>
    <property type="match status" value="1"/>
</dbReference>